<dbReference type="Proteomes" id="UP000499080">
    <property type="component" value="Unassembled WGS sequence"/>
</dbReference>
<evidence type="ECO:0000313" key="2">
    <source>
        <dbReference type="Proteomes" id="UP000499080"/>
    </source>
</evidence>
<evidence type="ECO:0000313" key="1">
    <source>
        <dbReference type="EMBL" id="GBN45911.1"/>
    </source>
</evidence>
<gene>
    <name evidence="1" type="ORF">AVEN_249199_1</name>
</gene>
<name>A0A4Y2P3J9_ARAVE</name>
<dbReference type="AlphaFoldDB" id="A0A4Y2P3J9"/>
<protein>
    <submittedName>
        <fullName evidence="1">Uncharacterized protein</fullName>
    </submittedName>
</protein>
<dbReference type="EMBL" id="BGPR01131010">
    <property type="protein sequence ID" value="GBN45911.1"/>
    <property type="molecule type" value="Genomic_DNA"/>
</dbReference>
<comment type="caution">
    <text evidence="1">The sequence shown here is derived from an EMBL/GenBank/DDBJ whole genome shotgun (WGS) entry which is preliminary data.</text>
</comment>
<proteinExistence type="predicted"/>
<sequence>MAALKTGPRSIYAPLLLTAKPLVEEEMFDGTSFVLRCTRNEKFVRWTLPSVPISNIWKEIFTAFNENDIFYKNIGKLVEFCLCLPRTNGATECVFSFMTTKSSEQ</sequence>
<organism evidence="1 2">
    <name type="scientific">Araneus ventricosus</name>
    <name type="common">Orbweaver spider</name>
    <name type="synonym">Epeira ventricosa</name>
    <dbReference type="NCBI Taxonomy" id="182803"/>
    <lineage>
        <taxon>Eukaryota</taxon>
        <taxon>Metazoa</taxon>
        <taxon>Ecdysozoa</taxon>
        <taxon>Arthropoda</taxon>
        <taxon>Chelicerata</taxon>
        <taxon>Arachnida</taxon>
        <taxon>Araneae</taxon>
        <taxon>Araneomorphae</taxon>
        <taxon>Entelegynae</taxon>
        <taxon>Araneoidea</taxon>
        <taxon>Araneidae</taxon>
        <taxon>Araneus</taxon>
    </lineage>
</organism>
<accession>A0A4Y2P3J9</accession>
<dbReference type="OrthoDB" id="6623381at2759"/>
<keyword evidence="2" id="KW-1185">Reference proteome</keyword>
<reference evidence="1 2" key="1">
    <citation type="journal article" date="2019" name="Sci. Rep.">
        <title>Orb-weaving spider Araneus ventricosus genome elucidates the spidroin gene catalogue.</title>
        <authorList>
            <person name="Kono N."/>
            <person name="Nakamura H."/>
            <person name="Ohtoshi R."/>
            <person name="Moran D.A.P."/>
            <person name="Shinohara A."/>
            <person name="Yoshida Y."/>
            <person name="Fujiwara M."/>
            <person name="Mori M."/>
            <person name="Tomita M."/>
            <person name="Arakawa K."/>
        </authorList>
    </citation>
    <scope>NUCLEOTIDE SEQUENCE [LARGE SCALE GENOMIC DNA]</scope>
</reference>